<organism evidence="6 7">
    <name type="scientific">Mycena chlorophos</name>
    <name type="common">Agaric fungus</name>
    <name type="synonym">Agaricus chlorophos</name>
    <dbReference type="NCBI Taxonomy" id="658473"/>
    <lineage>
        <taxon>Eukaryota</taxon>
        <taxon>Fungi</taxon>
        <taxon>Dikarya</taxon>
        <taxon>Basidiomycota</taxon>
        <taxon>Agaricomycotina</taxon>
        <taxon>Agaricomycetes</taxon>
        <taxon>Agaricomycetidae</taxon>
        <taxon>Agaricales</taxon>
        <taxon>Marasmiineae</taxon>
        <taxon>Mycenaceae</taxon>
        <taxon>Mycena</taxon>
    </lineage>
</organism>
<sequence length="143" mass="15539">MTAHGQSAAPITIVGFHGAETSADGWPSLIVTSPTGRDRVTFKSLPPPQENLHPPESKSSSHVQIQEVCRRPHTLEKIADYTSPATRTTTKLWQNKKAHRNGIKRPAAGRTRSFKGVDPKFRRNAKHALAGSNAARKAAKMAA</sequence>
<evidence type="ECO:0000313" key="6">
    <source>
        <dbReference type="EMBL" id="GAT53956.1"/>
    </source>
</evidence>
<feature type="region of interest" description="Disordered" evidence="5">
    <location>
        <begin position="96"/>
        <end position="115"/>
    </location>
</feature>
<evidence type="ECO:0000256" key="4">
    <source>
        <dbReference type="RuleBase" id="RU364026"/>
    </source>
</evidence>
<protein>
    <recommendedName>
        <fullName evidence="4">60S ribosomal protein L29</fullName>
    </recommendedName>
</protein>
<dbReference type="PANTHER" id="PTHR12884">
    <property type="entry name" value="60S RIBOSOMAL PROTEIN L29"/>
    <property type="match status" value="1"/>
</dbReference>
<accession>A0ABQ0LSD3</accession>
<reference evidence="6" key="1">
    <citation type="submission" date="2014-09" db="EMBL/GenBank/DDBJ databases">
        <title>Genome sequence of the luminous mushroom Mycena chlorophos for searching fungal bioluminescence genes.</title>
        <authorList>
            <person name="Tanaka Y."/>
            <person name="Kasuga D."/>
            <person name="Oba Y."/>
            <person name="Hase S."/>
            <person name="Sato K."/>
            <person name="Oba Y."/>
            <person name="Sakakibara Y."/>
        </authorList>
    </citation>
    <scope>NUCLEOTIDE SEQUENCE</scope>
</reference>
<evidence type="ECO:0000256" key="1">
    <source>
        <dbReference type="ARBA" id="ARBA00010247"/>
    </source>
</evidence>
<keyword evidence="2 4" id="KW-0689">Ribosomal protein</keyword>
<name>A0ABQ0LSD3_MYCCL</name>
<dbReference type="InterPro" id="IPR002673">
    <property type="entry name" value="Ribosomal_eL29"/>
</dbReference>
<dbReference type="EMBL" id="DF848493">
    <property type="protein sequence ID" value="GAT53956.1"/>
    <property type="molecule type" value="Genomic_DNA"/>
</dbReference>
<evidence type="ECO:0000256" key="5">
    <source>
        <dbReference type="SAM" id="MobiDB-lite"/>
    </source>
</evidence>
<evidence type="ECO:0000256" key="3">
    <source>
        <dbReference type="ARBA" id="ARBA00023274"/>
    </source>
</evidence>
<proteinExistence type="inferred from homology"/>
<dbReference type="Proteomes" id="UP000815677">
    <property type="component" value="Unassembled WGS sequence"/>
</dbReference>
<evidence type="ECO:0000256" key="2">
    <source>
        <dbReference type="ARBA" id="ARBA00022980"/>
    </source>
</evidence>
<dbReference type="PANTHER" id="PTHR12884:SF0">
    <property type="entry name" value="60S RIBOSOMAL PROTEIN L29"/>
    <property type="match status" value="1"/>
</dbReference>
<keyword evidence="3 4" id="KW-0687">Ribonucleoprotein</keyword>
<keyword evidence="7" id="KW-1185">Reference proteome</keyword>
<dbReference type="Pfam" id="PF01779">
    <property type="entry name" value="Ribosomal_L29e"/>
    <property type="match status" value="1"/>
</dbReference>
<gene>
    <name evidence="6" type="ORF">MCHLO_10845</name>
</gene>
<dbReference type="Gene3D" id="6.10.140.1730">
    <property type="match status" value="1"/>
</dbReference>
<evidence type="ECO:0000313" key="7">
    <source>
        <dbReference type="Proteomes" id="UP000815677"/>
    </source>
</evidence>
<comment type="similarity">
    <text evidence="1 4">Belongs to the eukaryotic ribosomal protein eL29 family.</text>
</comment>
<feature type="region of interest" description="Disordered" evidence="5">
    <location>
        <begin position="37"/>
        <end position="65"/>
    </location>
</feature>